<gene>
    <name evidence="7" type="ORF">MNBD_GAMMA25-2342</name>
</gene>
<dbReference type="CDD" id="cd08411">
    <property type="entry name" value="PBP2_OxyR"/>
    <property type="match status" value="1"/>
</dbReference>
<dbReference type="InterPro" id="IPR000847">
    <property type="entry name" value="LysR_HTH_N"/>
</dbReference>
<dbReference type="AlphaFoldDB" id="A0A3B1BCA4"/>
<dbReference type="GO" id="GO:0003677">
    <property type="term" value="F:DNA binding"/>
    <property type="evidence" value="ECO:0007669"/>
    <property type="project" value="UniProtKB-KW"/>
</dbReference>
<evidence type="ECO:0000256" key="4">
    <source>
        <dbReference type="ARBA" id="ARBA00023159"/>
    </source>
</evidence>
<dbReference type="GO" id="GO:0003700">
    <property type="term" value="F:DNA-binding transcription factor activity"/>
    <property type="evidence" value="ECO:0007669"/>
    <property type="project" value="InterPro"/>
</dbReference>
<dbReference type="Gene3D" id="1.10.10.10">
    <property type="entry name" value="Winged helix-like DNA-binding domain superfamily/Winged helix DNA-binding domain"/>
    <property type="match status" value="1"/>
</dbReference>
<dbReference type="InterPro" id="IPR005119">
    <property type="entry name" value="LysR_subst-bd"/>
</dbReference>
<evidence type="ECO:0000259" key="6">
    <source>
        <dbReference type="PROSITE" id="PS50931"/>
    </source>
</evidence>
<sequence>MNLRDLEYLLAIDEERHFHRAADRCFVSQPTLSGQLKKLEQELGVQLVERSKRQVRMTEAGRAVADQARRVLNEARAIKSIAQIFHDPMQGELQLGLIPTVAPYLLPLIMPLFKKQYPDLKLWLHEQQTSVLLGKLRSVELDLLILALPVETDEFEELDLFSEAFWLAAPKHEPLTKKKSINLTDLQDREMLLLEEGHCLRGQALEVCFSAGAHENAGFRATSLETLRHMVGEGMGMTLIPDLAVPKRRLKTDPVVYIPFRKPKPRRRIGMLYRKDSYREAVFQNMAVLIREYMLAQD</sequence>
<evidence type="ECO:0000256" key="3">
    <source>
        <dbReference type="ARBA" id="ARBA00023125"/>
    </source>
</evidence>
<dbReference type="PANTHER" id="PTHR30346:SF26">
    <property type="entry name" value="HYDROGEN PEROXIDE-INDUCIBLE GENES ACTIVATOR"/>
    <property type="match status" value="1"/>
</dbReference>
<keyword evidence="5" id="KW-0804">Transcription</keyword>
<feature type="domain" description="HTH lysR-type" evidence="6">
    <location>
        <begin position="1"/>
        <end position="58"/>
    </location>
</feature>
<evidence type="ECO:0000256" key="5">
    <source>
        <dbReference type="ARBA" id="ARBA00023163"/>
    </source>
</evidence>
<evidence type="ECO:0000256" key="2">
    <source>
        <dbReference type="ARBA" id="ARBA00023015"/>
    </source>
</evidence>
<dbReference type="PROSITE" id="PS50931">
    <property type="entry name" value="HTH_LYSR"/>
    <property type="match status" value="1"/>
</dbReference>
<dbReference type="SUPFAM" id="SSF46785">
    <property type="entry name" value="Winged helix' DNA-binding domain"/>
    <property type="match status" value="1"/>
</dbReference>
<organism evidence="7">
    <name type="scientific">hydrothermal vent metagenome</name>
    <dbReference type="NCBI Taxonomy" id="652676"/>
    <lineage>
        <taxon>unclassified sequences</taxon>
        <taxon>metagenomes</taxon>
        <taxon>ecological metagenomes</taxon>
    </lineage>
</organism>
<keyword evidence="4" id="KW-0010">Activator</keyword>
<dbReference type="InterPro" id="IPR036388">
    <property type="entry name" value="WH-like_DNA-bd_sf"/>
</dbReference>
<keyword evidence="2" id="KW-0805">Transcription regulation</keyword>
<dbReference type="EMBL" id="UOFY01000040">
    <property type="protein sequence ID" value="VAX09623.1"/>
    <property type="molecule type" value="Genomic_DNA"/>
</dbReference>
<dbReference type="Pfam" id="PF00126">
    <property type="entry name" value="HTH_1"/>
    <property type="match status" value="1"/>
</dbReference>
<dbReference type="InterPro" id="IPR036390">
    <property type="entry name" value="WH_DNA-bd_sf"/>
</dbReference>
<dbReference type="PRINTS" id="PR00039">
    <property type="entry name" value="HTHLYSR"/>
</dbReference>
<dbReference type="PANTHER" id="PTHR30346">
    <property type="entry name" value="TRANSCRIPTIONAL DUAL REGULATOR HCAR-RELATED"/>
    <property type="match status" value="1"/>
</dbReference>
<evidence type="ECO:0000256" key="1">
    <source>
        <dbReference type="ARBA" id="ARBA00009437"/>
    </source>
</evidence>
<comment type="similarity">
    <text evidence="1">Belongs to the LysR transcriptional regulatory family.</text>
</comment>
<dbReference type="Gene3D" id="3.40.190.10">
    <property type="entry name" value="Periplasmic binding protein-like II"/>
    <property type="match status" value="2"/>
</dbReference>
<keyword evidence="3" id="KW-0238">DNA-binding</keyword>
<dbReference type="FunFam" id="1.10.10.10:FF:000001">
    <property type="entry name" value="LysR family transcriptional regulator"/>
    <property type="match status" value="1"/>
</dbReference>
<dbReference type="Pfam" id="PF03466">
    <property type="entry name" value="LysR_substrate"/>
    <property type="match status" value="1"/>
</dbReference>
<accession>A0A3B1BCA4</accession>
<name>A0A3B1BCA4_9ZZZZ</name>
<reference evidence="7" key="1">
    <citation type="submission" date="2018-06" db="EMBL/GenBank/DDBJ databases">
        <authorList>
            <person name="Zhirakovskaya E."/>
        </authorList>
    </citation>
    <scope>NUCLEOTIDE SEQUENCE</scope>
</reference>
<dbReference type="SUPFAM" id="SSF53850">
    <property type="entry name" value="Periplasmic binding protein-like II"/>
    <property type="match status" value="1"/>
</dbReference>
<dbReference type="GO" id="GO:0032993">
    <property type="term" value="C:protein-DNA complex"/>
    <property type="evidence" value="ECO:0007669"/>
    <property type="project" value="TreeGrafter"/>
</dbReference>
<dbReference type="NCBIfam" id="NF008361">
    <property type="entry name" value="PRK11151.1"/>
    <property type="match status" value="1"/>
</dbReference>
<evidence type="ECO:0000313" key="7">
    <source>
        <dbReference type="EMBL" id="VAX09623.1"/>
    </source>
</evidence>
<protein>
    <submittedName>
        <fullName evidence="7">Hydrogen peroxide-inducible genes activator =&gt; OxyR</fullName>
    </submittedName>
</protein>
<proteinExistence type="inferred from homology"/>